<dbReference type="Pfam" id="PF04230">
    <property type="entry name" value="PS_pyruv_trans"/>
    <property type="match status" value="1"/>
</dbReference>
<protein>
    <submittedName>
        <fullName evidence="2">Succinoglycan biosynthesis ketolase</fullName>
    </submittedName>
</protein>
<accession>A0A1V4BXC0</accession>
<name>A0A1V4BXC0_MICAE</name>
<organism evidence="2 3">
    <name type="scientific">Microcystis aeruginosa KW</name>
    <dbReference type="NCBI Taxonomy" id="1960155"/>
    <lineage>
        <taxon>Bacteria</taxon>
        <taxon>Bacillati</taxon>
        <taxon>Cyanobacteriota</taxon>
        <taxon>Cyanophyceae</taxon>
        <taxon>Oscillatoriophycideae</taxon>
        <taxon>Chroococcales</taxon>
        <taxon>Microcystaceae</taxon>
        <taxon>Microcystis</taxon>
    </lineage>
</organism>
<comment type="caution">
    <text evidence="2">The sequence shown here is derived from an EMBL/GenBank/DDBJ whole genome shotgun (WGS) entry which is preliminary data.</text>
</comment>
<proteinExistence type="predicted"/>
<evidence type="ECO:0000313" key="3">
    <source>
        <dbReference type="Proteomes" id="UP000189835"/>
    </source>
</evidence>
<dbReference type="Proteomes" id="UP000189835">
    <property type="component" value="Unassembled WGS sequence"/>
</dbReference>
<evidence type="ECO:0000313" key="2">
    <source>
        <dbReference type="EMBL" id="OPF19151.1"/>
    </source>
</evidence>
<dbReference type="RefSeq" id="WP_079206302.1">
    <property type="nucleotide sequence ID" value="NZ_MVGR01000003.1"/>
</dbReference>
<gene>
    <name evidence="2" type="ORF">B1L04_07170</name>
</gene>
<evidence type="ECO:0000259" key="1">
    <source>
        <dbReference type="Pfam" id="PF04230"/>
    </source>
</evidence>
<dbReference type="EMBL" id="MVGR01000003">
    <property type="protein sequence ID" value="OPF19151.1"/>
    <property type="molecule type" value="Genomic_DNA"/>
</dbReference>
<reference evidence="2 3" key="1">
    <citation type="submission" date="2017-02" db="EMBL/GenBank/DDBJ databases">
        <title>Genome sequence of Microcystis aeruginosa KW.</title>
        <authorList>
            <person name="Oh H.-M."/>
            <person name="Ahn C.-Y."/>
            <person name="Jeong H."/>
            <person name="Srivastava A."/>
            <person name="Lee H.-G."/>
            <person name="Kang S.-R."/>
        </authorList>
    </citation>
    <scope>NUCLEOTIDE SEQUENCE [LARGE SCALE GENOMIC DNA]</scope>
    <source>
        <strain evidence="2 3">KW</strain>
    </source>
</reference>
<dbReference type="AlphaFoldDB" id="A0A1V4BXC0"/>
<feature type="domain" description="Polysaccharide pyruvyl transferase" evidence="1">
    <location>
        <begin position="60"/>
        <end position="196"/>
    </location>
</feature>
<sequence>MKLYYATRTRETQETPGNFGDELNPWLWPQLLPGILDEDERVAFIGIGTLINQKLNRRLPNTNLKIIFSSGVGYDEDLKQIDETYRIYCVRGPLSADFLGISPDHAIIDGGVLASRLFQPKRQIKYKFSYMPHYSLSGEGWKKVCHSLNFGYIDPRSTLENVIESICQSEVVLAEAMHGAIIADAFRVPWIPVTSHSTILSFKWQDWCASVNLEYQPASIPRLHHPNPTKDILTPVRSVRDFYRQKVAAAQLASIAKDARPLLSDSKLLESLTVRLEEKLEDFKNDWKKGYFS</sequence>
<dbReference type="InterPro" id="IPR007345">
    <property type="entry name" value="Polysacch_pyruvyl_Trfase"/>
</dbReference>